<comment type="caution">
    <text evidence="2">The sequence shown here is derived from an EMBL/GenBank/DDBJ whole genome shotgun (WGS) entry which is preliminary data.</text>
</comment>
<dbReference type="RefSeq" id="WP_229955151.1">
    <property type="nucleotide sequence ID" value="NZ_BAAAEM010000003.1"/>
</dbReference>
<name>A0ABN1AUI0_9SPHN</name>
<dbReference type="InterPro" id="IPR002575">
    <property type="entry name" value="Aminoglycoside_PTrfase"/>
</dbReference>
<dbReference type="PANTHER" id="PTHR23020">
    <property type="entry name" value="UNCHARACTERIZED NUCLEAR HORMONE RECEPTOR-RELATED"/>
    <property type="match status" value="1"/>
</dbReference>
<dbReference type="SUPFAM" id="SSF56112">
    <property type="entry name" value="Protein kinase-like (PK-like)"/>
    <property type="match status" value="1"/>
</dbReference>
<accession>A0ABN1AUI0</accession>
<dbReference type="Gene3D" id="3.90.1200.10">
    <property type="match status" value="1"/>
</dbReference>
<dbReference type="InterPro" id="IPR011009">
    <property type="entry name" value="Kinase-like_dom_sf"/>
</dbReference>
<reference evidence="2 3" key="1">
    <citation type="journal article" date="2019" name="Int. J. Syst. Evol. Microbiol.">
        <title>The Global Catalogue of Microorganisms (GCM) 10K type strain sequencing project: providing services to taxonomists for standard genome sequencing and annotation.</title>
        <authorList>
            <consortium name="The Broad Institute Genomics Platform"/>
            <consortium name="The Broad Institute Genome Sequencing Center for Infectious Disease"/>
            <person name="Wu L."/>
            <person name="Ma J."/>
        </authorList>
    </citation>
    <scope>NUCLEOTIDE SEQUENCE [LARGE SCALE GENOMIC DNA]</scope>
    <source>
        <strain evidence="2 3">JCM 14162</strain>
    </source>
</reference>
<feature type="domain" description="CHK kinase-like" evidence="1">
    <location>
        <begin position="116"/>
        <end position="292"/>
    </location>
</feature>
<evidence type="ECO:0000313" key="3">
    <source>
        <dbReference type="Proteomes" id="UP001500713"/>
    </source>
</evidence>
<sequence length="350" mass="38581">MSAAFPLRPEEFDPRWVEEIFGAPSGSLQSMTHKPVGTGQVCDSFRFTCDWQEDRYPASFVAKCPSADPVSRGAAAIFHLYDMEVGWYRDVAGKSGVGCPGCYHAAIGEDETQFVLMLEDMAPASQGDQLAGATLTQVQSTIREAAKLHSYRPQTGTLEQYSWLLHGQGNGDYMRQSLPAIYPQFCERFDGRLSTDILDMGSELIAKFGTYLDAEPAHPCITHSDMRLDNILFDEGGERAILVDWQTATLGNGANDIAYLIGTSFADPAERAAVEKDLIADYLSQLSAHGVDQDADAFWQDYRRLAFSGFIMAINASIHVEQTERGDEMFAVMAERPAQMALDLESLSLL</sequence>
<dbReference type="InterPro" id="IPR052961">
    <property type="entry name" value="Oxido-Kinase-like_Enzymes"/>
</dbReference>
<evidence type="ECO:0000313" key="2">
    <source>
        <dbReference type="EMBL" id="GAA0484154.1"/>
    </source>
</evidence>
<keyword evidence="3" id="KW-1185">Reference proteome</keyword>
<dbReference type="SMART" id="SM00587">
    <property type="entry name" value="CHK"/>
    <property type="match status" value="1"/>
</dbReference>
<evidence type="ECO:0000259" key="1">
    <source>
        <dbReference type="SMART" id="SM00587"/>
    </source>
</evidence>
<proteinExistence type="predicted"/>
<dbReference type="InterPro" id="IPR015897">
    <property type="entry name" value="CHK_kinase-like"/>
</dbReference>
<dbReference type="Pfam" id="PF01636">
    <property type="entry name" value="APH"/>
    <property type="match status" value="1"/>
</dbReference>
<organism evidence="2 3">
    <name type="scientific">Parasphingorhabdus litoris</name>
    <dbReference type="NCBI Taxonomy" id="394733"/>
    <lineage>
        <taxon>Bacteria</taxon>
        <taxon>Pseudomonadati</taxon>
        <taxon>Pseudomonadota</taxon>
        <taxon>Alphaproteobacteria</taxon>
        <taxon>Sphingomonadales</taxon>
        <taxon>Sphingomonadaceae</taxon>
        <taxon>Parasphingorhabdus</taxon>
    </lineage>
</organism>
<dbReference type="PANTHER" id="PTHR23020:SF41">
    <property type="entry name" value="AMINOGLYCOSIDE PHOSPHOTRANSFERASE DOMAIN-CONTAINING PROTEIN"/>
    <property type="match status" value="1"/>
</dbReference>
<dbReference type="EMBL" id="BAAAEM010000003">
    <property type="protein sequence ID" value="GAA0484154.1"/>
    <property type="molecule type" value="Genomic_DNA"/>
</dbReference>
<protein>
    <submittedName>
        <fullName evidence="2">Phosphotransferase</fullName>
    </submittedName>
</protein>
<dbReference type="Proteomes" id="UP001500713">
    <property type="component" value="Unassembled WGS sequence"/>
</dbReference>
<gene>
    <name evidence="2" type="ORF">GCM10009096_28370</name>
</gene>